<evidence type="ECO:0000256" key="5">
    <source>
        <dbReference type="ARBA" id="ARBA00023277"/>
    </source>
</evidence>
<organism evidence="6 7">
    <name type="scientific">Roseivivax jejudonensis</name>
    <dbReference type="NCBI Taxonomy" id="1529041"/>
    <lineage>
        <taxon>Bacteria</taxon>
        <taxon>Pseudomonadati</taxon>
        <taxon>Pseudomonadota</taxon>
        <taxon>Alphaproteobacteria</taxon>
        <taxon>Rhodobacterales</taxon>
        <taxon>Roseobacteraceae</taxon>
        <taxon>Roseivivax</taxon>
    </lineage>
</organism>
<keyword evidence="7" id="KW-1185">Reference proteome</keyword>
<accession>A0A1X6YQN8</accession>
<dbReference type="InterPro" id="IPR036412">
    <property type="entry name" value="HAD-like_sf"/>
</dbReference>
<evidence type="ECO:0000256" key="4">
    <source>
        <dbReference type="ARBA" id="ARBA00022842"/>
    </source>
</evidence>
<comment type="cofactor">
    <cofactor evidence="1">
        <name>Mg(2+)</name>
        <dbReference type="ChEBI" id="CHEBI:18420"/>
    </cofactor>
</comment>
<evidence type="ECO:0000256" key="3">
    <source>
        <dbReference type="ARBA" id="ARBA00022723"/>
    </source>
</evidence>
<dbReference type="SFLD" id="SFLDG01129">
    <property type="entry name" value="C1.5:_HAD__Beta-PGM__Phosphata"/>
    <property type="match status" value="1"/>
</dbReference>
<proteinExistence type="inferred from homology"/>
<protein>
    <submittedName>
        <fullName evidence="6">Fructose-1-phosphate phosphatase YqaB</fullName>
        <ecNumber evidence="6">3.1.3.-</ecNumber>
    </submittedName>
</protein>
<dbReference type="AlphaFoldDB" id="A0A1X6YQN8"/>
<keyword evidence="6" id="KW-0378">Hydrolase</keyword>
<dbReference type="EC" id="3.1.3.-" evidence="6"/>
<dbReference type="SFLD" id="SFLDS00003">
    <property type="entry name" value="Haloacid_Dehalogenase"/>
    <property type="match status" value="1"/>
</dbReference>
<dbReference type="Gene3D" id="1.10.150.240">
    <property type="entry name" value="Putative phosphatase, domain 2"/>
    <property type="match status" value="1"/>
</dbReference>
<dbReference type="InterPro" id="IPR051600">
    <property type="entry name" value="Beta-PGM-like"/>
</dbReference>
<dbReference type="Proteomes" id="UP000193570">
    <property type="component" value="Unassembled WGS sequence"/>
</dbReference>
<keyword evidence="3" id="KW-0479">Metal-binding</keyword>
<evidence type="ECO:0000313" key="6">
    <source>
        <dbReference type="EMBL" id="SLN27867.1"/>
    </source>
</evidence>
<dbReference type="PANTHER" id="PTHR46193">
    <property type="entry name" value="6-PHOSPHOGLUCONATE PHOSPHATASE"/>
    <property type="match status" value="1"/>
</dbReference>
<dbReference type="InterPro" id="IPR006439">
    <property type="entry name" value="HAD-SF_hydro_IA"/>
</dbReference>
<dbReference type="InterPro" id="IPR041492">
    <property type="entry name" value="HAD_2"/>
</dbReference>
<dbReference type="SUPFAM" id="SSF56784">
    <property type="entry name" value="HAD-like"/>
    <property type="match status" value="1"/>
</dbReference>
<sequence length="221" mass="23953">MPPALLFDLDGTLLHSDPLHVAVFIELYAERGRHIDQTYYLKQIHGRQNAEIFSRDFPQEDPQALSEEKEARFRARLPARVDPMPGLGALLDRAEAAGARMAVVTNAPRANALAMLGAIGATDRFEALVVGDECARAKPDPTPYRVAMETLGVRPEDAMAFEDSPSGLRAARGASAFVVGLRSSLPHDRLIEAGAHASISDFSDPALDPLLETRFKTGAPQ</sequence>
<keyword evidence="5" id="KW-0119">Carbohydrate metabolism</keyword>
<evidence type="ECO:0000313" key="7">
    <source>
        <dbReference type="Proteomes" id="UP000193570"/>
    </source>
</evidence>
<dbReference type="RefSeq" id="WP_085790919.1">
    <property type="nucleotide sequence ID" value="NZ_FWFK01000002.1"/>
</dbReference>
<evidence type="ECO:0000256" key="1">
    <source>
        <dbReference type="ARBA" id="ARBA00001946"/>
    </source>
</evidence>
<gene>
    <name evidence="6" type="primary">yqaB</name>
    <name evidence="6" type="ORF">ROJ8625_01158</name>
</gene>
<dbReference type="NCBIfam" id="TIGR01509">
    <property type="entry name" value="HAD-SF-IA-v3"/>
    <property type="match status" value="1"/>
</dbReference>
<dbReference type="PANTHER" id="PTHR46193:SF18">
    <property type="entry name" value="HEXITOL PHOSPHATASE B"/>
    <property type="match status" value="1"/>
</dbReference>
<dbReference type="OrthoDB" id="9782449at2"/>
<dbReference type="GO" id="GO:0046872">
    <property type="term" value="F:metal ion binding"/>
    <property type="evidence" value="ECO:0007669"/>
    <property type="project" value="UniProtKB-KW"/>
</dbReference>
<dbReference type="Pfam" id="PF13419">
    <property type="entry name" value="HAD_2"/>
    <property type="match status" value="1"/>
</dbReference>
<name>A0A1X6YQN8_9RHOB</name>
<dbReference type="PRINTS" id="PR00413">
    <property type="entry name" value="HADHALOGNASE"/>
</dbReference>
<dbReference type="InterPro" id="IPR023198">
    <property type="entry name" value="PGP-like_dom2"/>
</dbReference>
<dbReference type="Gene3D" id="3.40.50.1000">
    <property type="entry name" value="HAD superfamily/HAD-like"/>
    <property type="match status" value="1"/>
</dbReference>
<dbReference type="SFLD" id="SFLDG01135">
    <property type="entry name" value="C1.5.6:_HAD__Beta-PGM__Phospha"/>
    <property type="match status" value="1"/>
</dbReference>
<dbReference type="GO" id="GO:0016787">
    <property type="term" value="F:hydrolase activity"/>
    <property type="evidence" value="ECO:0007669"/>
    <property type="project" value="UniProtKB-KW"/>
</dbReference>
<keyword evidence="4" id="KW-0460">Magnesium</keyword>
<evidence type="ECO:0000256" key="2">
    <source>
        <dbReference type="ARBA" id="ARBA00006171"/>
    </source>
</evidence>
<reference evidence="6 7" key="1">
    <citation type="submission" date="2017-03" db="EMBL/GenBank/DDBJ databases">
        <authorList>
            <person name="Afonso C.L."/>
            <person name="Miller P.J."/>
            <person name="Scott M.A."/>
            <person name="Spackman E."/>
            <person name="Goraichik I."/>
            <person name="Dimitrov K.M."/>
            <person name="Suarez D.L."/>
            <person name="Swayne D.E."/>
        </authorList>
    </citation>
    <scope>NUCLEOTIDE SEQUENCE [LARGE SCALE GENOMIC DNA]</scope>
    <source>
        <strain evidence="6 7">CECT 8625</strain>
    </source>
</reference>
<dbReference type="EMBL" id="FWFK01000002">
    <property type="protein sequence ID" value="SLN27867.1"/>
    <property type="molecule type" value="Genomic_DNA"/>
</dbReference>
<dbReference type="InterPro" id="IPR023214">
    <property type="entry name" value="HAD_sf"/>
</dbReference>
<comment type="similarity">
    <text evidence="2">Belongs to the HAD-like hydrolase superfamily. CbbY/CbbZ/Gph/YieH family.</text>
</comment>